<dbReference type="EMBL" id="CP071796">
    <property type="protein sequence ID" value="QTD46307.1"/>
    <property type="molecule type" value="Genomic_DNA"/>
</dbReference>
<dbReference type="InterPro" id="IPR015590">
    <property type="entry name" value="Aldehyde_DH_dom"/>
</dbReference>
<sequence length="475" mass="51341">MNPTHDSAPPAFASLQDSFATLHAASRGQGAPDWPTRAAHLQRLRAMLMQHRAAIVQAIATDFGQRPRQETELAELFPVVTGINHALKHGRRWIAPRRRRTGLWMLPGASRLLPQPLGVVGIVTPWNYPLELSIGPLTAALAAGNRALIKLSEFSPAFSTLMAGLIEQTFAADTVRVIEGDAEVARAFSALPFDHLLFTGSTAVGHAVMRAASEHLTPVTLELGGKSPVIIGPGADLAHAAERIMVGKLLNAGQTCIAPDHVLLPAGREDDFVRLARAAVARLYPNLAQSPDYTRIINARQYQRLAGYLQEAQQAGTRIEPLADAPDDAALRRLTPRLLLAPAESLRVMQDEIFGPLLPVIGTASVDEAIAHVNRRPRPLALYVFEKDGAVIDQVLARTTSGGVTVNDTLLHFAQDDLPFGGVGASGMGAYHGQWGFDALSHLKPVFTQSMLAGVSLLKPPYGATFDRMMRWMMR</sequence>
<dbReference type="PANTHER" id="PTHR43570">
    <property type="entry name" value="ALDEHYDE DEHYDROGENASE"/>
    <property type="match status" value="1"/>
</dbReference>
<dbReference type="GO" id="GO:0004029">
    <property type="term" value="F:aldehyde dehydrogenase (NAD+) activity"/>
    <property type="evidence" value="ECO:0007669"/>
    <property type="project" value="TreeGrafter"/>
</dbReference>
<dbReference type="SUPFAM" id="SSF53720">
    <property type="entry name" value="ALDH-like"/>
    <property type="match status" value="1"/>
</dbReference>
<evidence type="ECO:0000256" key="3">
    <source>
        <dbReference type="ARBA" id="ARBA00023027"/>
    </source>
</evidence>
<name>A0A975H6S6_9BURK</name>
<gene>
    <name evidence="9" type="ORF">J1M35_05260</name>
</gene>
<dbReference type="CDD" id="cd07133">
    <property type="entry name" value="ALDH_CALDH_CalB"/>
    <property type="match status" value="1"/>
</dbReference>
<dbReference type="Gene3D" id="3.40.605.10">
    <property type="entry name" value="Aldehyde Dehydrogenase, Chain A, domain 1"/>
    <property type="match status" value="1"/>
</dbReference>
<dbReference type="AlphaFoldDB" id="A0A975H6S6"/>
<dbReference type="InterPro" id="IPR016162">
    <property type="entry name" value="Ald_DH_N"/>
</dbReference>
<keyword evidence="3" id="KW-0520">NAD</keyword>
<organism evidence="9 10">
    <name type="scientific">Ottowia testudinis</name>
    <dbReference type="NCBI Taxonomy" id="2816950"/>
    <lineage>
        <taxon>Bacteria</taxon>
        <taxon>Pseudomonadati</taxon>
        <taxon>Pseudomonadota</taxon>
        <taxon>Betaproteobacteria</taxon>
        <taxon>Burkholderiales</taxon>
        <taxon>Comamonadaceae</taxon>
        <taxon>Ottowia</taxon>
    </lineage>
</organism>
<protein>
    <recommendedName>
        <fullName evidence="4">Aldehyde dehydrogenase</fullName>
    </recommendedName>
</protein>
<dbReference type="InterPro" id="IPR029510">
    <property type="entry name" value="Ald_DH_CS_GLU"/>
</dbReference>
<keyword evidence="2 4" id="KW-0560">Oxidoreductase</keyword>
<dbReference type="Proteomes" id="UP000663903">
    <property type="component" value="Chromosome"/>
</dbReference>
<accession>A0A975H6S6</accession>
<reference evidence="9" key="1">
    <citation type="submission" date="2021-03" db="EMBL/GenBank/DDBJ databases">
        <title>Ottowia sp. 27C isolated from the cloaca of a Giant Asian pond turtle (Heosemys grandis).</title>
        <authorList>
            <person name="Spergser J."/>
            <person name="Busse H.-J."/>
        </authorList>
    </citation>
    <scope>NUCLEOTIDE SEQUENCE</scope>
    <source>
        <strain evidence="9">27C</strain>
    </source>
</reference>
<feature type="active site" evidence="5 6">
    <location>
        <position position="222"/>
    </location>
</feature>
<evidence type="ECO:0000256" key="7">
    <source>
        <dbReference type="RuleBase" id="RU003345"/>
    </source>
</evidence>
<dbReference type="InterPro" id="IPR016163">
    <property type="entry name" value="Ald_DH_C"/>
</dbReference>
<evidence type="ECO:0000256" key="1">
    <source>
        <dbReference type="ARBA" id="ARBA00009986"/>
    </source>
</evidence>
<evidence type="ECO:0000313" key="10">
    <source>
        <dbReference type="Proteomes" id="UP000663903"/>
    </source>
</evidence>
<dbReference type="GO" id="GO:0005737">
    <property type="term" value="C:cytoplasm"/>
    <property type="evidence" value="ECO:0007669"/>
    <property type="project" value="TreeGrafter"/>
</dbReference>
<proteinExistence type="inferred from homology"/>
<evidence type="ECO:0000256" key="2">
    <source>
        <dbReference type="ARBA" id="ARBA00023002"/>
    </source>
</evidence>
<dbReference type="GO" id="GO:0006081">
    <property type="term" value="P:aldehyde metabolic process"/>
    <property type="evidence" value="ECO:0007669"/>
    <property type="project" value="InterPro"/>
</dbReference>
<dbReference type="FunFam" id="3.40.309.10:FF:000003">
    <property type="entry name" value="Aldehyde dehydrogenase"/>
    <property type="match status" value="1"/>
</dbReference>
<dbReference type="RefSeq" id="WP_208010206.1">
    <property type="nucleotide sequence ID" value="NZ_CP071796.1"/>
</dbReference>
<comment type="similarity">
    <text evidence="1 4 7">Belongs to the aldehyde dehydrogenase family.</text>
</comment>
<evidence type="ECO:0000256" key="5">
    <source>
        <dbReference type="PIRSR" id="PIRSR036492-1"/>
    </source>
</evidence>
<dbReference type="InterPro" id="IPR016161">
    <property type="entry name" value="Ald_DH/histidinol_DH"/>
</dbReference>
<dbReference type="PANTHER" id="PTHR43570:SF20">
    <property type="entry name" value="ALDEHYDE DEHYDROGENASE ALDX-RELATED"/>
    <property type="match status" value="1"/>
</dbReference>
<dbReference type="KEGG" id="otd:J1M35_05260"/>
<evidence type="ECO:0000256" key="4">
    <source>
        <dbReference type="PIRNR" id="PIRNR036492"/>
    </source>
</evidence>
<evidence type="ECO:0000259" key="8">
    <source>
        <dbReference type="Pfam" id="PF00171"/>
    </source>
</evidence>
<keyword evidence="10" id="KW-1185">Reference proteome</keyword>
<dbReference type="Gene3D" id="3.40.309.10">
    <property type="entry name" value="Aldehyde Dehydrogenase, Chain A, domain 2"/>
    <property type="match status" value="1"/>
</dbReference>
<dbReference type="InterPro" id="IPR016160">
    <property type="entry name" value="Ald_DH_CS_CYS"/>
</dbReference>
<dbReference type="PROSITE" id="PS00687">
    <property type="entry name" value="ALDEHYDE_DEHYDR_GLU"/>
    <property type="match status" value="1"/>
</dbReference>
<evidence type="ECO:0000256" key="6">
    <source>
        <dbReference type="PROSITE-ProRule" id="PRU10007"/>
    </source>
</evidence>
<dbReference type="Pfam" id="PF00171">
    <property type="entry name" value="Aldedh"/>
    <property type="match status" value="1"/>
</dbReference>
<dbReference type="PIRSF" id="PIRSF036492">
    <property type="entry name" value="ALDH"/>
    <property type="match status" value="1"/>
</dbReference>
<dbReference type="InterPro" id="IPR012394">
    <property type="entry name" value="Aldehyde_DH_NAD(P)"/>
</dbReference>
<dbReference type="PROSITE" id="PS00070">
    <property type="entry name" value="ALDEHYDE_DEHYDR_CYS"/>
    <property type="match status" value="1"/>
</dbReference>
<evidence type="ECO:0000313" key="9">
    <source>
        <dbReference type="EMBL" id="QTD46307.1"/>
    </source>
</evidence>
<feature type="active site" evidence="5">
    <location>
        <position position="256"/>
    </location>
</feature>
<feature type="domain" description="Aldehyde dehydrogenase" evidence="8">
    <location>
        <begin position="31"/>
        <end position="444"/>
    </location>
</feature>